<dbReference type="GO" id="GO:0080120">
    <property type="term" value="P:CAAX-box protein maturation"/>
    <property type="evidence" value="ECO:0007669"/>
    <property type="project" value="UniProtKB-ARBA"/>
</dbReference>
<name>A0A497EVI3_9CREN</name>
<dbReference type="GO" id="GO:0004175">
    <property type="term" value="F:endopeptidase activity"/>
    <property type="evidence" value="ECO:0007669"/>
    <property type="project" value="UniProtKB-ARBA"/>
</dbReference>
<evidence type="ECO:0000313" key="3">
    <source>
        <dbReference type="EMBL" id="RLE50658.1"/>
    </source>
</evidence>
<dbReference type="InterPro" id="IPR003675">
    <property type="entry name" value="Rce1/LyrA-like_dom"/>
</dbReference>
<sequence length="342" mass="38002">MDFRQSLKRAFSILVLSIALILIATYILALALGPIVFAIAENMSKHKLILEIPQLIPPNLHVKTKVTIPLLTFYMIAWSIFVACVIYSFRGYDKPFTKAFAEALSQPKAIFNNFFLAMPFISSIAITTVFIAHVVQERAGIPIGTPPEVDYAIELLGLSYSTILEEVCFRLLPIGIPLIFILAFAFKHRLPSDEKQRADIILKGFLRPKRAITSLVKSREEDKLVSTLKTLLIAWSASTFGLLHYSLGDWQIGKILPTTIAGIILAYCYLEYGIEASILIHWIFNVYLATYSLASTFIGETFSTLLDAIMLLSTTTGAAALAILAIHTIRKISSTQQAKLKT</sequence>
<reference evidence="3 4" key="1">
    <citation type="submission" date="2018-06" db="EMBL/GenBank/DDBJ databases">
        <title>Extensive metabolic versatility and redundancy in microbially diverse, dynamic hydrothermal sediments.</title>
        <authorList>
            <person name="Dombrowski N."/>
            <person name="Teske A."/>
            <person name="Baker B.J."/>
        </authorList>
    </citation>
    <scope>NUCLEOTIDE SEQUENCE [LARGE SCALE GENOMIC DNA]</scope>
    <source>
        <strain evidence="3">B66_G16</strain>
    </source>
</reference>
<protein>
    <recommendedName>
        <fullName evidence="2">CAAX prenyl protease 2/Lysostaphin resistance protein A-like domain-containing protein</fullName>
    </recommendedName>
</protein>
<evidence type="ECO:0000256" key="1">
    <source>
        <dbReference type="SAM" id="Phobius"/>
    </source>
</evidence>
<dbReference type="AlphaFoldDB" id="A0A497EVI3"/>
<organism evidence="3 4">
    <name type="scientific">Thermoproteota archaeon</name>
    <dbReference type="NCBI Taxonomy" id="2056631"/>
    <lineage>
        <taxon>Archaea</taxon>
        <taxon>Thermoproteota</taxon>
    </lineage>
</organism>
<evidence type="ECO:0000259" key="2">
    <source>
        <dbReference type="Pfam" id="PF02517"/>
    </source>
</evidence>
<proteinExistence type="predicted"/>
<gene>
    <name evidence="3" type="ORF">DRJ31_00470</name>
</gene>
<feature type="transmembrane region" description="Helical" evidence="1">
    <location>
        <begin position="68"/>
        <end position="89"/>
    </location>
</feature>
<feature type="transmembrane region" description="Helical" evidence="1">
    <location>
        <begin position="167"/>
        <end position="186"/>
    </location>
</feature>
<dbReference type="Pfam" id="PF02517">
    <property type="entry name" value="Rce1-like"/>
    <property type="match status" value="1"/>
</dbReference>
<keyword evidence="1" id="KW-0472">Membrane</keyword>
<evidence type="ECO:0000313" key="4">
    <source>
        <dbReference type="Proteomes" id="UP000278475"/>
    </source>
</evidence>
<feature type="domain" description="CAAX prenyl protease 2/Lysostaphin resistance protein A-like" evidence="2">
    <location>
        <begin position="163"/>
        <end position="286"/>
    </location>
</feature>
<feature type="transmembrane region" description="Helical" evidence="1">
    <location>
        <begin position="110"/>
        <end position="135"/>
    </location>
</feature>
<dbReference type="Proteomes" id="UP000278475">
    <property type="component" value="Unassembled WGS sequence"/>
</dbReference>
<comment type="caution">
    <text evidence="3">The sequence shown here is derived from an EMBL/GenBank/DDBJ whole genome shotgun (WGS) entry which is preliminary data.</text>
</comment>
<keyword evidence="1" id="KW-1133">Transmembrane helix</keyword>
<feature type="transmembrane region" description="Helical" evidence="1">
    <location>
        <begin position="308"/>
        <end position="329"/>
    </location>
</feature>
<feature type="transmembrane region" description="Helical" evidence="1">
    <location>
        <begin position="12"/>
        <end position="40"/>
    </location>
</feature>
<accession>A0A497EVI3</accession>
<dbReference type="EMBL" id="QMQV01000002">
    <property type="protein sequence ID" value="RLE50658.1"/>
    <property type="molecule type" value="Genomic_DNA"/>
</dbReference>
<keyword evidence="1" id="KW-0812">Transmembrane</keyword>